<dbReference type="Pfam" id="PF03184">
    <property type="entry name" value="DDE_1"/>
    <property type="match status" value="1"/>
</dbReference>
<dbReference type="PANTHER" id="PTHR19303:SF74">
    <property type="entry name" value="POGO TRANSPOSABLE ELEMENT WITH KRAB DOMAIN"/>
    <property type="match status" value="1"/>
</dbReference>
<keyword evidence="2" id="KW-0472">Membrane</keyword>
<gene>
    <name evidence="4" type="ORF">MCOR_51153</name>
</gene>
<feature type="compositionally biased region" description="Polar residues" evidence="1">
    <location>
        <begin position="795"/>
        <end position="807"/>
    </location>
</feature>
<proteinExistence type="predicted"/>
<feature type="region of interest" description="Disordered" evidence="1">
    <location>
        <begin position="786"/>
        <end position="830"/>
    </location>
</feature>
<feature type="transmembrane region" description="Helical" evidence="2">
    <location>
        <begin position="82"/>
        <end position="105"/>
    </location>
</feature>
<accession>A0A6J8EEI0</accession>
<feature type="compositionally biased region" description="Polar residues" evidence="1">
    <location>
        <begin position="250"/>
        <end position="271"/>
    </location>
</feature>
<dbReference type="InterPro" id="IPR004875">
    <property type="entry name" value="DDE_SF_endonuclease_dom"/>
</dbReference>
<dbReference type="Proteomes" id="UP000507470">
    <property type="component" value="Unassembled WGS sequence"/>
</dbReference>
<dbReference type="InterPro" id="IPR036397">
    <property type="entry name" value="RNaseH_sf"/>
</dbReference>
<evidence type="ECO:0000256" key="1">
    <source>
        <dbReference type="SAM" id="MobiDB-lite"/>
    </source>
</evidence>
<evidence type="ECO:0000259" key="3">
    <source>
        <dbReference type="Pfam" id="PF03184"/>
    </source>
</evidence>
<feature type="compositionally biased region" description="Low complexity" evidence="1">
    <location>
        <begin position="272"/>
        <end position="285"/>
    </location>
</feature>
<dbReference type="EMBL" id="CACVKT020008944">
    <property type="protein sequence ID" value="CAC5418738.1"/>
    <property type="molecule type" value="Genomic_DNA"/>
</dbReference>
<name>A0A6J8EEI0_MYTCO</name>
<sequence length="933" mass="105380">MRRRSITDSSNVKINIPADDSKPEPLHENEFCETHRDSSDQLNKLVGDDSSPDHSPTGSDLLLTKGTKKIDKESCHSNKKWIIKYVILPSMICVILLILFVYVLYTMKTDSHVHEGHSHSKNNVTQSARGVVIYKNMQAAGNENIILPNEFNISRLNLSVVIFLRCNHCKLSFHPECSDCYIDLLELLLTGEVKDVTCEICANKPDPSVKELLVNGLISSQETTNTALSTPNEESTSRLVENTTACNTENTLSRNVESTTPRNVESTSSQITRSTLSTSGETSSLGNQDYNVQVEIVLHVNYCLIASKEQGIPIRRAARRYEVPEATLRHRLSGYVNPEAVKSGPAPLFNEEEEADLVNHLKLMARVGYGYSRSEVIDIATNYAIYKGLRDSEHPLSTKWYKNFMARWPDLKIIKPRSLEMQRAKATSEVNVQNYYSELHKILEKYNLFDKPERIYNVDEKGICTNHKSPYVIAATGSTPPAITSGEKHLVTVLGCGNAQGHSVPSFFVFPGNRMRQELLENKSTGADGDVSESGWSNTEIFSNYMENHILKYIPHRTSDIPVLILFDGHKSHISLELIEWARKENIILFVLPAHTSHILQPMDVGCFGPFERIFNNECHKFVRQNCSQPITRYNICGLACKGYLHALSPSNLQSAFRKTRIYPYDPHMVDRSNFAPAQVFIQEDSAEETCETEDREPVHEIEPVEKDTDVPVEEIEININNVGENEHALTINETQEKTVAEKNDTFFEDREKNLFKKKPRTKQRRYLSKVVSGKAITENETIEKIKEHKENVSRKPSQKSQKSTSNGKGKQLAKLSKSSKQVKSKRVPKETITVVDEPCAGTSGLNLRGGPISIDDSMDSDVIEDEEPCCVCKLTGLPQELRNCNFIVFANWGQCTLEKCGHWVHLKYCCDKTVLRRHDTFLCPCHSTLIEE</sequence>
<feature type="region of interest" description="Disordered" evidence="1">
    <location>
        <begin position="250"/>
        <end position="285"/>
    </location>
</feature>
<dbReference type="AlphaFoldDB" id="A0A6J8EEI0"/>
<protein>
    <recommendedName>
        <fullName evidence="3">DDE-1 domain-containing protein</fullName>
    </recommendedName>
</protein>
<evidence type="ECO:0000256" key="2">
    <source>
        <dbReference type="SAM" id="Phobius"/>
    </source>
</evidence>
<keyword evidence="5" id="KW-1185">Reference proteome</keyword>
<feature type="compositionally biased region" description="Low complexity" evidence="1">
    <location>
        <begin position="808"/>
        <end position="820"/>
    </location>
</feature>
<reference evidence="4 5" key="1">
    <citation type="submission" date="2020-06" db="EMBL/GenBank/DDBJ databases">
        <authorList>
            <person name="Li R."/>
            <person name="Bekaert M."/>
        </authorList>
    </citation>
    <scope>NUCLEOTIDE SEQUENCE [LARGE SCALE GENOMIC DNA]</scope>
    <source>
        <strain evidence="5">wild</strain>
    </source>
</reference>
<feature type="region of interest" description="Disordered" evidence="1">
    <location>
        <begin position="1"/>
        <end position="62"/>
    </location>
</feature>
<evidence type="ECO:0000313" key="5">
    <source>
        <dbReference type="Proteomes" id="UP000507470"/>
    </source>
</evidence>
<dbReference type="GO" id="GO:0005634">
    <property type="term" value="C:nucleus"/>
    <property type="evidence" value="ECO:0007669"/>
    <property type="project" value="TreeGrafter"/>
</dbReference>
<feature type="domain" description="DDE-1" evidence="3">
    <location>
        <begin position="489"/>
        <end position="618"/>
    </location>
</feature>
<keyword evidence="2" id="KW-0812">Transmembrane</keyword>
<dbReference type="PANTHER" id="PTHR19303">
    <property type="entry name" value="TRANSPOSON"/>
    <property type="match status" value="1"/>
</dbReference>
<feature type="compositionally biased region" description="Basic and acidic residues" evidence="1">
    <location>
        <begin position="19"/>
        <end position="39"/>
    </location>
</feature>
<keyword evidence="2" id="KW-1133">Transmembrane helix</keyword>
<dbReference type="Gene3D" id="3.30.420.10">
    <property type="entry name" value="Ribonuclease H-like superfamily/Ribonuclease H"/>
    <property type="match status" value="1"/>
</dbReference>
<dbReference type="GO" id="GO:0003677">
    <property type="term" value="F:DNA binding"/>
    <property type="evidence" value="ECO:0007669"/>
    <property type="project" value="TreeGrafter"/>
</dbReference>
<organism evidence="4 5">
    <name type="scientific">Mytilus coruscus</name>
    <name type="common">Sea mussel</name>
    <dbReference type="NCBI Taxonomy" id="42192"/>
    <lineage>
        <taxon>Eukaryota</taxon>
        <taxon>Metazoa</taxon>
        <taxon>Spiralia</taxon>
        <taxon>Lophotrochozoa</taxon>
        <taxon>Mollusca</taxon>
        <taxon>Bivalvia</taxon>
        <taxon>Autobranchia</taxon>
        <taxon>Pteriomorphia</taxon>
        <taxon>Mytilida</taxon>
        <taxon>Mytiloidea</taxon>
        <taxon>Mytilidae</taxon>
        <taxon>Mytilinae</taxon>
        <taxon>Mytilus</taxon>
    </lineage>
</organism>
<evidence type="ECO:0000313" key="4">
    <source>
        <dbReference type="EMBL" id="CAC5418738.1"/>
    </source>
</evidence>
<dbReference type="OrthoDB" id="10043687at2759"/>
<dbReference type="InterPro" id="IPR050863">
    <property type="entry name" value="CenT-Element_Derived"/>
</dbReference>